<feature type="region of interest" description="Disordered" evidence="1">
    <location>
        <begin position="191"/>
        <end position="233"/>
    </location>
</feature>
<feature type="compositionally biased region" description="Polar residues" evidence="1">
    <location>
        <begin position="220"/>
        <end position="233"/>
    </location>
</feature>
<dbReference type="WBParaSite" id="ACRNAN_scaffold4935.g29821.t1">
    <property type="protein sequence ID" value="ACRNAN_scaffold4935.g29821.t1"/>
    <property type="gene ID" value="ACRNAN_scaffold4935.g29821"/>
</dbReference>
<proteinExistence type="predicted"/>
<dbReference type="AlphaFoldDB" id="A0A914E0D8"/>
<evidence type="ECO:0000313" key="2">
    <source>
        <dbReference type="Proteomes" id="UP000887540"/>
    </source>
</evidence>
<sequence>MNEALRGNIPSELDLTCPAKTIRPMRFKITRKIEHKVIEKQVPIDIENYIDALKDMDIDGKKRKYLLNYLENHHIEKLMSPNKLEVKPEGFDYEDYEEDFTAAEVSKHDGTWEKIKMIKDCLIYEVHEEIRGEIFIYILSEGYWVRLKNDFIKRMDEVVEEAKKIWNDTKLFLPPYNHKDEVDYIKHVEQQQHESPGWSGITSTSRTGKEPELLHPEPGTSHNGNSLITERNL</sequence>
<organism evidence="2 3">
    <name type="scientific">Acrobeloides nanus</name>
    <dbReference type="NCBI Taxonomy" id="290746"/>
    <lineage>
        <taxon>Eukaryota</taxon>
        <taxon>Metazoa</taxon>
        <taxon>Ecdysozoa</taxon>
        <taxon>Nematoda</taxon>
        <taxon>Chromadorea</taxon>
        <taxon>Rhabditida</taxon>
        <taxon>Tylenchina</taxon>
        <taxon>Cephalobomorpha</taxon>
        <taxon>Cephaloboidea</taxon>
        <taxon>Cephalobidae</taxon>
        <taxon>Acrobeloides</taxon>
    </lineage>
</organism>
<protein>
    <submittedName>
        <fullName evidence="3">Uncharacterized protein</fullName>
    </submittedName>
</protein>
<evidence type="ECO:0000256" key="1">
    <source>
        <dbReference type="SAM" id="MobiDB-lite"/>
    </source>
</evidence>
<name>A0A914E0D8_9BILA</name>
<dbReference type="Proteomes" id="UP000887540">
    <property type="component" value="Unplaced"/>
</dbReference>
<reference evidence="3" key="1">
    <citation type="submission" date="2022-11" db="UniProtKB">
        <authorList>
            <consortium name="WormBaseParasite"/>
        </authorList>
    </citation>
    <scope>IDENTIFICATION</scope>
</reference>
<dbReference type="InterPro" id="IPR026487">
    <property type="entry name" value="CHP04141"/>
</dbReference>
<dbReference type="Pfam" id="PF19614">
    <property type="entry name" value="DUF6119"/>
    <property type="match status" value="1"/>
</dbReference>
<evidence type="ECO:0000313" key="3">
    <source>
        <dbReference type="WBParaSite" id="ACRNAN_scaffold4935.g29821.t1"/>
    </source>
</evidence>
<keyword evidence="2" id="KW-1185">Reference proteome</keyword>
<accession>A0A914E0D8</accession>